<feature type="region of interest" description="Disordered" evidence="1">
    <location>
        <begin position="29"/>
        <end position="56"/>
    </location>
</feature>
<reference evidence="2 3" key="1">
    <citation type="submission" date="2022-11" db="EMBL/GenBank/DDBJ databases">
        <title>Minimal conservation of predation-associated metabolite biosynthetic gene clusters underscores biosynthetic potential of Myxococcota including descriptions for ten novel species: Archangium lansinium sp. nov., Myxococcus landrumus sp. nov., Nannocystis bai.</title>
        <authorList>
            <person name="Ahearne A."/>
            <person name="Stevens C."/>
            <person name="Dowd S."/>
        </authorList>
    </citation>
    <scope>NUCLEOTIDE SEQUENCE [LARGE SCALE GENOMIC DNA]</scope>
    <source>
        <strain evidence="2 3">NCELM</strain>
    </source>
</reference>
<evidence type="ECO:0000313" key="3">
    <source>
        <dbReference type="Proteomes" id="UP001217838"/>
    </source>
</evidence>
<evidence type="ECO:0000313" key="2">
    <source>
        <dbReference type="EMBL" id="MDC0668095.1"/>
    </source>
</evidence>
<dbReference type="EMBL" id="JAQNDN010000003">
    <property type="protein sequence ID" value="MDC0668095.1"/>
    <property type="molecule type" value="Genomic_DNA"/>
</dbReference>
<name>A0ABT5B359_9BACT</name>
<gene>
    <name evidence="2" type="ORF">POL58_10120</name>
</gene>
<dbReference type="Pfam" id="PF13665">
    <property type="entry name" value="Tox-PAAR-like"/>
    <property type="match status" value="1"/>
</dbReference>
<proteinExistence type="predicted"/>
<sequence length="348" mass="37863">MGRKVYANGMEIAAKSGRSRVLAFPDVCLSPPPPPAGPVPVPYPNTSSSSDLKEGSKQVLIGGKPVSLADRSHYKSSPLGDEAATRNFGGSLLTHGITGKTYFGAYSMDVKFEGKNVHRHLDLTTSNHSSYPGSTPPSPSMEGMVQLALDRIREKVCPCCGSGDCPAKFKEGDEPLHFEEYYKLNEPHPSPKAKFKGQLSDRAKQRKGALEKLEAASCTCKPGQRVRPQPPCDVFRAPNSDLQTKIEAAWEEEGVKDIYKRGWAQQFGRPLRSSADVVNELRAAAGGKFANDADITKALDQANKQTRINHLVPKEGGGCPKNPGNLQPQDELCSRCQKIDDLFTKWQG</sequence>
<comment type="caution">
    <text evidence="2">The sequence shown here is derived from an EMBL/GenBank/DDBJ whole genome shotgun (WGS) entry which is preliminary data.</text>
</comment>
<feature type="compositionally biased region" description="Pro residues" evidence="1">
    <location>
        <begin position="30"/>
        <end position="43"/>
    </location>
</feature>
<accession>A0ABT5B359</accession>
<organism evidence="2 3">
    <name type="scientific">Nannocystis radixulma</name>
    <dbReference type="NCBI Taxonomy" id="2995305"/>
    <lineage>
        <taxon>Bacteria</taxon>
        <taxon>Pseudomonadati</taxon>
        <taxon>Myxococcota</taxon>
        <taxon>Polyangia</taxon>
        <taxon>Nannocystales</taxon>
        <taxon>Nannocystaceae</taxon>
        <taxon>Nannocystis</taxon>
    </lineage>
</organism>
<protein>
    <submittedName>
        <fullName evidence="2">DUF4150 domain-containing protein</fullName>
    </submittedName>
</protein>
<dbReference type="Proteomes" id="UP001217838">
    <property type="component" value="Unassembled WGS sequence"/>
</dbReference>
<keyword evidence="3" id="KW-1185">Reference proteome</keyword>
<evidence type="ECO:0000256" key="1">
    <source>
        <dbReference type="SAM" id="MobiDB-lite"/>
    </source>
</evidence>
<dbReference type="RefSeq" id="WP_271996878.1">
    <property type="nucleotide sequence ID" value="NZ_JAQNDN010000003.1"/>
</dbReference>